<reference evidence="1 2" key="1">
    <citation type="journal article" date="2023" name="Science">
        <title>Complex scaffold remodeling in plant triterpene biosynthesis.</title>
        <authorList>
            <person name="De La Pena R."/>
            <person name="Hodgson H."/>
            <person name="Liu J.C."/>
            <person name="Stephenson M.J."/>
            <person name="Martin A.C."/>
            <person name="Owen C."/>
            <person name="Harkess A."/>
            <person name="Leebens-Mack J."/>
            <person name="Jimenez L.E."/>
            <person name="Osbourn A."/>
            <person name="Sattely E.S."/>
        </authorList>
    </citation>
    <scope>NUCLEOTIDE SEQUENCE [LARGE SCALE GENOMIC DNA]</scope>
    <source>
        <strain evidence="2">cv. JPN11</strain>
        <tissue evidence="1">Leaf</tissue>
    </source>
</reference>
<protein>
    <submittedName>
        <fullName evidence="1">Disease resistance protein</fullName>
    </submittedName>
</protein>
<accession>A0ACC1Y5E9</accession>
<gene>
    <name evidence="1" type="ORF">OWV82_010375</name>
</gene>
<evidence type="ECO:0000313" key="1">
    <source>
        <dbReference type="EMBL" id="KAJ4718730.1"/>
    </source>
</evidence>
<evidence type="ECO:0000313" key="2">
    <source>
        <dbReference type="Proteomes" id="UP001164539"/>
    </source>
</evidence>
<keyword evidence="2" id="KW-1185">Reference proteome</keyword>
<organism evidence="1 2">
    <name type="scientific">Melia azedarach</name>
    <name type="common">Chinaberry tree</name>
    <dbReference type="NCBI Taxonomy" id="155640"/>
    <lineage>
        <taxon>Eukaryota</taxon>
        <taxon>Viridiplantae</taxon>
        <taxon>Streptophyta</taxon>
        <taxon>Embryophyta</taxon>
        <taxon>Tracheophyta</taxon>
        <taxon>Spermatophyta</taxon>
        <taxon>Magnoliopsida</taxon>
        <taxon>eudicotyledons</taxon>
        <taxon>Gunneridae</taxon>
        <taxon>Pentapetalae</taxon>
        <taxon>rosids</taxon>
        <taxon>malvids</taxon>
        <taxon>Sapindales</taxon>
        <taxon>Meliaceae</taxon>
        <taxon>Melia</taxon>
    </lineage>
</organism>
<dbReference type="Proteomes" id="UP001164539">
    <property type="component" value="Chromosome 5"/>
</dbReference>
<proteinExistence type="predicted"/>
<name>A0ACC1Y5E9_MELAZ</name>
<comment type="caution">
    <text evidence="1">The sequence shown here is derived from an EMBL/GenBank/DDBJ whole genome shotgun (WGS) entry which is preliminary data.</text>
</comment>
<sequence length="993" mass="112779">MAEITAIVVTSVVGLVTTMATYFARLAFDQCTKYTNWDGDVSTCLGKELKELENIIQILQTRKRGVDDRDRLLEEAYETQDMILDDPVIDPMDCFGFCWCLAGYGESFLVGRYVSDVKKRVRKRVNKLKKGVRRKVRVGILTALQPMSREAADEYQGNYLRLEAEPEADEFEESCERSISGQEADEFEAIQLSTAAQEAGEFEAIQLPTAAQEADEFVVRDATVMAEHEFEGRYATVMEVPEADEFKGIPILMAAQEADEFEGNYARLMGEQAHKVVKRIVKKVRNGKSGIIGIYGACGVGKTHVVRYACRIPQIRSDSITLIWLELSNEDDILKLQMKIANKIGLQLPNNGIVQDNANMLKSALEKKDNVLFVFDNMTKAFSLEEIGLSVNGISIIITSRSFAVCCEMQCDEKIALRSLSNDEAYELLKDEIGNSTFLSSEKIQFTLKNIAKECGGLPLAIIAAAKLLSRYFYYDHVFNTERSLEKEFAAFSNLKYIEKKIIKDLELSYEQLEHSSYGRAKECLLHYIMYPRNHAFAAMELMNYWMAAGLLREGEGIDETLEDAKGILGELKDASLLESVAFDNGEETVKMHPIVWDMAVKLEKKNPRFFTKPGCRIEKFKWEDLSKDVEKVSLMNNKLKELPPRSSAFKFDKLSTLLLQGNPLDIQLDRDFFNNFPNLKILDLSDTSVRLEPGSLSCLKYLTVLLLGNCTHLTCLPSQGRSMQDDSATWMEDVQKLEYLIVLEVNFPSLQLYNSYIANSLHWRQLRSYKFCVGGIYRGNLKNNGLAFLNEFPHHENCLPDNTSELLLIDCGNVTQLTIPKLSNMKFLDVSYCMGLKHLFTDFVANNLRNLEEIVIAHCGNLVKLIEKDSSTDVLRITWCRLRKLTLLNLPQLQFVSDDGIYTASLEEIGIWNCPRLQKFPISMRLEDNQNLKDPQSLNRIRGDDSWLENLKRNSDLYVHFLENTLIKEPPPEKLTSRIEMVVPTPDIASGS</sequence>
<dbReference type="EMBL" id="CM051398">
    <property type="protein sequence ID" value="KAJ4718730.1"/>
    <property type="molecule type" value="Genomic_DNA"/>
</dbReference>